<dbReference type="InterPro" id="IPR050171">
    <property type="entry name" value="MFS_Transporters"/>
</dbReference>
<keyword evidence="10" id="KW-1185">Reference proteome</keyword>
<dbReference type="RefSeq" id="WP_186864760.1">
    <property type="nucleotide sequence ID" value="NZ_JACOPE010000001.1"/>
</dbReference>
<dbReference type="EMBL" id="JACOPE010000001">
    <property type="protein sequence ID" value="MBC5682978.1"/>
    <property type="molecule type" value="Genomic_DNA"/>
</dbReference>
<dbReference type="Proteomes" id="UP000631576">
    <property type="component" value="Unassembled WGS sequence"/>
</dbReference>
<sequence length="386" mass="40993">MLNINKKKIAVSIFFTAFAFGLNIVGISPVLGIVNEKYQQYGTSAIQLLQTIQYLLIMIGSLMIGWLTTKISKKKIVLIGLAIIGICGLMPFFSDNFWVLVVSRVLIGFGFGITGPMNTAIAAELIPEEERAGYMGLHVVGMGIGTMAGSMLGGTLAGFSYRNYYLVYLIPFIAMVGVQAFLVETPPTKTEKASDMKLNKMVYLISFASFAHTLFINAYSTNIGIYIAENISNNPGLAGMVTSVNAAFALGTGMIFSKISAVLKNFTLPFSILTAAVGYGLVLTVHGMAGVLIVSALCGVSLSCFMATGSYLLSISVEQEAVAKASGLFSIIGGIGGLIAPIFMGNAARIVLGENTAVNQFVIAFFGMLSFGVIAAVIMMKKKENK</sequence>
<dbReference type="InterPro" id="IPR036259">
    <property type="entry name" value="MFS_trans_sf"/>
</dbReference>
<feature type="transmembrane region" description="Helical" evidence="7">
    <location>
        <begin position="203"/>
        <end position="225"/>
    </location>
</feature>
<keyword evidence="3" id="KW-1003">Cell membrane</keyword>
<dbReference type="InterPro" id="IPR011701">
    <property type="entry name" value="MFS"/>
</dbReference>
<organism evidence="9 10">
    <name type="scientific">Ruminococcus hominis</name>
    <dbReference type="NCBI Taxonomy" id="2763065"/>
    <lineage>
        <taxon>Bacteria</taxon>
        <taxon>Bacillati</taxon>
        <taxon>Bacillota</taxon>
        <taxon>Clostridia</taxon>
        <taxon>Eubacteriales</taxon>
        <taxon>Oscillospiraceae</taxon>
        <taxon>Ruminococcus</taxon>
    </lineage>
</organism>
<accession>A0ABR7G6C8</accession>
<keyword evidence="2" id="KW-0813">Transport</keyword>
<feature type="transmembrane region" description="Helical" evidence="7">
    <location>
        <begin position="291"/>
        <end position="313"/>
    </location>
</feature>
<feature type="transmembrane region" description="Helical" evidence="7">
    <location>
        <begin position="137"/>
        <end position="159"/>
    </location>
</feature>
<feature type="transmembrane region" description="Helical" evidence="7">
    <location>
        <begin position="268"/>
        <end position="285"/>
    </location>
</feature>
<dbReference type="InterPro" id="IPR005829">
    <property type="entry name" value="Sugar_transporter_CS"/>
</dbReference>
<evidence type="ECO:0000313" key="9">
    <source>
        <dbReference type="EMBL" id="MBC5682978.1"/>
    </source>
</evidence>
<dbReference type="InterPro" id="IPR020846">
    <property type="entry name" value="MFS_dom"/>
</dbReference>
<keyword evidence="6 7" id="KW-0472">Membrane</keyword>
<dbReference type="Gene3D" id="1.20.1250.20">
    <property type="entry name" value="MFS general substrate transporter like domains"/>
    <property type="match status" value="1"/>
</dbReference>
<feature type="transmembrane region" description="Helical" evidence="7">
    <location>
        <begin position="105"/>
        <end position="125"/>
    </location>
</feature>
<keyword evidence="4 7" id="KW-0812">Transmembrane</keyword>
<evidence type="ECO:0000313" key="10">
    <source>
        <dbReference type="Proteomes" id="UP000631576"/>
    </source>
</evidence>
<evidence type="ECO:0000256" key="2">
    <source>
        <dbReference type="ARBA" id="ARBA00022448"/>
    </source>
</evidence>
<evidence type="ECO:0000256" key="4">
    <source>
        <dbReference type="ARBA" id="ARBA00022692"/>
    </source>
</evidence>
<evidence type="ECO:0000256" key="5">
    <source>
        <dbReference type="ARBA" id="ARBA00022989"/>
    </source>
</evidence>
<feature type="transmembrane region" description="Helical" evidence="7">
    <location>
        <begin position="357"/>
        <end position="380"/>
    </location>
</feature>
<dbReference type="SUPFAM" id="SSF103473">
    <property type="entry name" value="MFS general substrate transporter"/>
    <property type="match status" value="1"/>
</dbReference>
<protein>
    <submittedName>
        <fullName evidence="9">MFS transporter</fullName>
    </submittedName>
</protein>
<feature type="transmembrane region" description="Helical" evidence="7">
    <location>
        <begin position="48"/>
        <end position="69"/>
    </location>
</feature>
<dbReference type="PANTHER" id="PTHR23517">
    <property type="entry name" value="RESISTANCE PROTEIN MDTM, PUTATIVE-RELATED-RELATED"/>
    <property type="match status" value="1"/>
</dbReference>
<evidence type="ECO:0000259" key="8">
    <source>
        <dbReference type="PROSITE" id="PS50850"/>
    </source>
</evidence>
<feature type="transmembrane region" description="Helical" evidence="7">
    <location>
        <begin position="237"/>
        <end position="256"/>
    </location>
</feature>
<feature type="transmembrane region" description="Helical" evidence="7">
    <location>
        <begin position="76"/>
        <end position="93"/>
    </location>
</feature>
<gene>
    <name evidence="9" type="ORF">H8S40_05240</name>
</gene>
<dbReference type="Pfam" id="PF07690">
    <property type="entry name" value="MFS_1"/>
    <property type="match status" value="2"/>
</dbReference>
<comment type="subcellular location">
    <subcellularLocation>
        <location evidence="1">Cell membrane</location>
        <topology evidence="1">Multi-pass membrane protein</topology>
    </subcellularLocation>
</comment>
<evidence type="ECO:0000256" key="7">
    <source>
        <dbReference type="SAM" id="Phobius"/>
    </source>
</evidence>
<evidence type="ECO:0000256" key="3">
    <source>
        <dbReference type="ARBA" id="ARBA00022475"/>
    </source>
</evidence>
<keyword evidence="5 7" id="KW-1133">Transmembrane helix</keyword>
<evidence type="ECO:0000256" key="6">
    <source>
        <dbReference type="ARBA" id="ARBA00023136"/>
    </source>
</evidence>
<comment type="caution">
    <text evidence="9">The sequence shown here is derived from an EMBL/GenBank/DDBJ whole genome shotgun (WGS) entry which is preliminary data.</text>
</comment>
<feature type="domain" description="Major facilitator superfamily (MFS) profile" evidence="8">
    <location>
        <begin position="9"/>
        <end position="384"/>
    </location>
</feature>
<dbReference type="PROSITE" id="PS50850">
    <property type="entry name" value="MFS"/>
    <property type="match status" value="1"/>
</dbReference>
<proteinExistence type="predicted"/>
<feature type="transmembrane region" description="Helical" evidence="7">
    <location>
        <begin position="325"/>
        <end position="345"/>
    </location>
</feature>
<name>A0ABR7G6C8_9FIRM</name>
<evidence type="ECO:0000256" key="1">
    <source>
        <dbReference type="ARBA" id="ARBA00004651"/>
    </source>
</evidence>
<dbReference type="PROSITE" id="PS00217">
    <property type="entry name" value="SUGAR_TRANSPORT_2"/>
    <property type="match status" value="1"/>
</dbReference>
<reference evidence="9 10" key="1">
    <citation type="submission" date="2020-08" db="EMBL/GenBank/DDBJ databases">
        <title>Genome public.</title>
        <authorList>
            <person name="Liu C."/>
            <person name="Sun Q."/>
        </authorList>
    </citation>
    <scope>NUCLEOTIDE SEQUENCE [LARGE SCALE GENOMIC DNA]</scope>
    <source>
        <strain evidence="9 10">NSJ-13</strain>
    </source>
</reference>
<feature type="transmembrane region" description="Helical" evidence="7">
    <location>
        <begin position="165"/>
        <end position="183"/>
    </location>
</feature>